<dbReference type="Gene3D" id="3.30.450.40">
    <property type="match status" value="1"/>
</dbReference>
<dbReference type="AlphaFoldDB" id="A0A1S1Z1N4"/>
<dbReference type="Proteomes" id="UP000179797">
    <property type="component" value="Unassembled WGS sequence"/>
</dbReference>
<dbReference type="InterPro" id="IPR029016">
    <property type="entry name" value="GAF-like_dom_sf"/>
</dbReference>
<evidence type="ECO:0000256" key="2">
    <source>
        <dbReference type="SAM" id="Phobius"/>
    </source>
</evidence>
<evidence type="ECO:0000313" key="5">
    <source>
        <dbReference type="Proteomes" id="UP000179797"/>
    </source>
</evidence>
<keyword evidence="1" id="KW-0175">Coiled coil</keyword>
<feature type="transmembrane region" description="Helical" evidence="2">
    <location>
        <begin position="256"/>
        <end position="280"/>
    </location>
</feature>
<evidence type="ECO:0000256" key="1">
    <source>
        <dbReference type="SAM" id="Coils"/>
    </source>
</evidence>
<keyword evidence="5" id="KW-1185">Reference proteome</keyword>
<keyword evidence="2" id="KW-0472">Membrane</keyword>
<dbReference type="EMBL" id="JRYR02000001">
    <property type="protein sequence ID" value="OHX67180.1"/>
    <property type="molecule type" value="Genomic_DNA"/>
</dbReference>
<feature type="domain" description="GAF" evidence="3">
    <location>
        <begin position="411"/>
        <end position="540"/>
    </location>
</feature>
<evidence type="ECO:0000313" key="4">
    <source>
        <dbReference type="EMBL" id="OHX67180.1"/>
    </source>
</evidence>
<sequence>MITLAVVYFGTRSLIKTNSLNEQFKACNTIYTESEIYFKNFLLDDLNSAEFYKNRKSTNTVRSINLLDSALFTVEEVRKKMDDLNDERAKELEYLRTDLEQLKSQQDFLMRKYLDLGFKDWGMIGNMRGKAHKIEKMEINYNLGLLLTLRRHEKDFLLRGEQKYLRMFDEAVDEFEKDLLTTYLSSKNTLTEQDMRNVRASLAAYQFGMHKVADLFKVIGKGGVAGLMKSVNDIQEKTKSRLLNLSENVSSSNEQYLQWILILFLSIFLIQSIILSWFVFRFSNVLMKRFTFLKVFAEKLVAGESIKELEEASKIEHDEVADITSLLSDVNAQLQAAHQFSHQVSEGEVDVLYNKKYNKKPLALDLIKMRNQFQKVQELEYKRNWVTNGMAKFAQLLRDKFDAESEWYDNLLRNTISYVEASQGTFILLRDLYEGKEQLELVALYAYDKKRYDERKFSLETGLLGQVYKEKEMLYIEDVPDDYVNITSGMGGARPSCLIILPLIYADKMYGILEISSFKTFDEYQIQFLENISEIIASSIADMNTSRVVIQLNEELDKQKERVKELESIINENIEN</sequence>
<dbReference type="STRING" id="915059.NH26_12940"/>
<evidence type="ECO:0000259" key="3">
    <source>
        <dbReference type="Pfam" id="PF13185"/>
    </source>
</evidence>
<feature type="coiled-coil region" evidence="1">
    <location>
        <begin position="67"/>
        <end position="112"/>
    </location>
</feature>
<protein>
    <recommendedName>
        <fullName evidence="3">GAF domain-containing protein</fullName>
    </recommendedName>
</protein>
<keyword evidence="2" id="KW-0812">Transmembrane</keyword>
<accession>A0A1S1Z1N4</accession>
<keyword evidence="2" id="KW-1133">Transmembrane helix</keyword>
<reference evidence="4 5" key="1">
    <citation type="journal article" date="2012" name="Int. J. Syst. Evol. Microbiol.">
        <title>Flammeovirga pacifica sp. nov., isolated from deep-sea sediment.</title>
        <authorList>
            <person name="Xu H."/>
            <person name="Fu Y."/>
            <person name="Yang N."/>
            <person name="Ding Z."/>
            <person name="Lai Q."/>
            <person name="Zeng R."/>
        </authorList>
    </citation>
    <scope>NUCLEOTIDE SEQUENCE [LARGE SCALE GENOMIC DNA]</scope>
    <source>
        <strain evidence="5">DSM 24597 / LMG 26175 / WPAGA1</strain>
    </source>
</reference>
<dbReference type="InterPro" id="IPR003018">
    <property type="entry name" value="GAF"/>
</dbReference>
<name>A0A1S1Z1N4_FLAPC</name>
<feature type="coiled-coil region" evidence="1">
    <location>
        <begin position="549"/>
        <end position="576"/>
    </location>
</feature>
<dbReference type="SUPFAM" id="SSF55781">
    <property type="entry name" value="GAF domain-like"/>
    <property type="match status" value="1"/>
</dbReference>
<dbReference type="Pfam" id="PF13185">
    <property type="entry name" value="GAF_2"/>
    <property type="match status" value="1"/>
</dbReference>
<proteinExistence type="predicted"/>
<gene>
    <name evidence="4" type="ORF">NH26_12940</name>
</gene>
<organism evidence="4 5">
    <name type="scientific">Flammeovirga pacifica</name>
    <dbReference type="NCBI Taxonomy" id="915059"/>
    <lineage>
        <taxon>Bacteria</taxon>
        <taxon>Pseudomonadati</taxon>
        <taxon>Bacteroidota</taxon>
        <taxon>Cytophagia</taxon>
        <taxon>Cytophagales</taxon>
        <taxon>Flammeovirgaceae</taxon>
        <taxon>Flammeovirga</taxon>
    </lineage>
</organism>
<comment type="caution">
    <text evidence="4">The sequence shown here is derived from an EMBL/GenBank/DDBJ whole genome shotgun (WGS) entry which is preliminary data.</text>
</comment>